<keyword evidence="3" id="KW-1185">Reference proteome</keyword>
<evidence type="ECO:0000313" key="2">
    <source>
        <dbReference type="EMBL" id="KAG2193852.1"/>
    </source>
</evidence>
<reference evidence="2" key="1">
    <citation type="submission" date="2020-12" db="EMBL/GenBank/DDBJ databases">
        <title>Metabolic potential, ecology and presence of endohyphal bacteria is reflected in genomic diversity of Mucoromycotina.</title>
        <authorList>
            <person name="Muszewska A."/>
            <person name="Okrasinska A."/>
            <person name="Steczkiewicz K."/>
            <person name="Drgas O."/>
            <person name="Orlowska M."/>
            <person name="Perlinska-Lenart U."/>
            <person name="Aleksandrzak-Piekarczyk T."/>
            <person name="Szatraj K."/>
            <person name="Zielenkiewicz U."/>
            <person name="Pilsyk S."/>
            <person name="Malc E."/>
            <person name="Mieczkowski P."/>
            <person name="Kruszewska J.S."/>
            <person name="Biernat P."/>
            <person name="Pawlowska J."/>
        </authorList>
    </citation>
    <scope>NUCLEOTIDE SEQUENCE</scope>
    <source>
        <strain evidence="2">WA0000017839</strain>
    </source>
</reference>
<evidence type="ECO:0000256" key="1">
    <source>
        <dbReference type="SAM" id="Coils"/>
    </source>
</evidence>
<sequence length="246" mass="28474">MPGKKSNTSFSVKRKQINFNLLDTPISNNSSSSSFHHHLHDSNINSINQDIYDQLIKEKDEKINQLKKELSNVNGELQITRHEHRLMVNEQSEFESRITEKCSKEKQAVELELKILKETHVEKVQSLSSSLNQLAGTVASLRDQLKRNNIKEEENNNVAALLLAESNLYKKDASFIQDAYYQVKGETHINHPLWSNIQHNTLAIKHEIDHFEAWKSIPVADLAKLLREDHQKNNSVKSLLFKRYKK</sequence>
<gene>
    <name evidence="2" type="ORF">INT47_009997</name>
</gene>
<comment type="caution">
    <text evidence="2">The sequence shown here is derived from an EMBL/GenBank/DDBJ whole genome shotgun (WGS) entry which is preliminary data.</text>
</comment>
<evidence type="ECO:0000313" key="3">
    <source>
        <dbReference type="Proteomes" id="UP000603453"/>
    </source>
</evidence>
<name>A0A8H7UTT8_9FUNG</name>
<dbReference type="AlphaFoldDB" id="A0A8H7UTT8"/>
<organism evidence="2 3">
    <name type="scientific">Mucor saturninus</name>
    <dbReference type="NCBI Taxonomy" id="64648"/>
    <lineage>
        <taxon>Eukaryota</taxon>
        <taxon>Fungi</taxon>
        <taxon>Fungi incertae sedis</taxon>
        <taxon>Mucoromycota</taxon>
        <taxon>Mucoromycotina</taxon>
        <taxon>Mucoromycetes</taxon>
        <taxon>Mucorales</taxon>
        <taxon>Mucorineae</taxon>
        <taxon>Mucoraceae</taxon>
        <taxon>Mucor</taxon>
    </lineage>
</organism>
<accession>A0A8H7UTT8</accession>
<dbReference type="EMBL" id="JAEPRD010000213">
    <property type="protein sequence ID" value="KAG2193852.1"/>
    <property type="molecule type" value="Genomic_DNA"/>
</dbReference>
<dbReference type="OrthoDB" id="2288281at2759"/>
<proteinExistence type="predicted"/>
<feature type="coiled-coil region" evidence="1">
    <location>
        <begin position="49"/>
        <end position="83"/>
    </location>
</feature>
<protein>
    <submittedName>
        <fullName evidence="2">Uncharacterized protein</fullName>
    </submittedName>
</protein>
<dbReference type="Proteomes" id="UP000603453">
    <property type="component" value="Unassembled WGS sequence"/>
</dbReference>
<keyword evidence="1" id="KW-0175">Coiled coil</keyword>